<evidence type="ECO:0000259" key="2">
    <source>
        <dbReference type="Pfam" id="PF10145"/>
    </source>
</evidence>
<dbReference type="Pfam" id="PF10145">
    <property type="entry name" value="PhageMin_Tail"/>
    <property type="match status" value="1"/>
</dbReference>
<comment type="caution">
    <text evidence="3">The sequence shown here is derived from an EMBL/GenBank/DDBJ whole genome shotgun (WGS) entry which is preliminary data.</text>
</comment>
<protein>
    <recommendedName>
        <fullName evidence="2">Phage tail tape measure protein domain-containing protein</fullName>
    </recommendedName>
</protein>
<feature type="transmembrane region" description="Helical" evidence="1">
    <location>
        <begin position="463"/>
        <end position="489"/>
    </location>
</feature>
<dbReference type="AlphaFoldDB" id="A0A3M0I4E8"/>
<feature type="domain" description="Phage tail tape measure protein" evidence="2">
    <location>
        <begin position="157"/>
        <end position="349"/>
    </location>
</feature>
<dbReference type="Proteomes" id="UP000270471">
    <property type="component" value="Unassembled WGS sequence"/>
</dbReference>
<evidence type="ECO:0000313" key="4">
    <source>
        <dbReference type="Proteomes" id="UP000270471"/>
    </source>
</evidence>
<accession>A0A3M0I4E8</accession>
<keyword evidence="1" id="KW-1133">Transmembrane helix</keyword>
<sequence length="742" mass="76911">MALTVGELLATIAVDESGVGAGLSRAEQAVRSTGSTMAGDADRAGRQAGAALGDGLTTAADGRIRDAGGRFASAGADVGEATAGSLRERLSSSLKVGLAGIGVAAGVLLMSGFGQALEQGQITGRLGAQLGATPAEAKKYGEIAGAMYADAVTDDFQGAADAISATMRAGIAPPDATNAQIQSIATKVSDLAGTFELDLGQTANAVGQILKTGLAKNGTEALDVLTKGLQNMGPRADDIADTFNEYSTIFRNLGLDATTATGLMSQGLKAGARDTDVVADSLKEFLLTVQGGGPDVDAAFKSIGLNGKEMQAAFTEGGPKASAALDKVFTAMRKIKDPAERNALAVSLFKTKSEDMQAALFALDPSKAVDTLGKVGGAASQMGDSLRDNAGAKIEQFKRGAMQTLTEFIGNTVIPVLSSLFSFVSEHQGVFTAFAAVIAAVVIPAITVLGVQSLIAGAKMAAAWITAMGPIGWIGLAIGALVVLIIAYWDDIKKWTLAAWDWFVDKLVWAKDMAIKAFLNFTLVGLLVKHWSTIKSNAVTYWNALVDWVKGIPGKLYQAFLNWTLLGLIIKHWSSIKTATVNKAMEMVNWVRGLPGRISSGIGSLGSLLYSKGTDVVRGLWNGIKSMGSWLRSTLMSWAKDLIPGPIAKALGIHSPSLVMAKQVGRWIPAGVIKGIRAGQGALDRVMSALVTPPPAPVMAGVPVGAFTAPSAGVHIEHWHAAENGTPDDNARALAWAAKARG</sequence>
<name>A0A3M0I4E8_9ACTN</name>
<proteinExistence type="predicted"/>
<feature type="transmembrane region" description="Helical" evidence="1">
    <location>
        <begin position="430"/>
        <end position="451"/>
    </location>
</feature>
<keyword evidence="4" id="KW-1185">Reference proteome</keyword>
<organism evidence="3 4">
    <name type="scientific">Streptomyces shenzhenensis</name>
    <dbReference type="NCBI Taxonomy" id="943815"/>
    <lineage>
        <taxon>Bacteria</taxon>
        <taxon>Bacillati</taxon>
        <taxon>Actinomycetota</taxon>
        <taxon>Actinomycetes</taxon>
        <taxon>Kitasatosporales</taxon>
        <taxon>Streptomycetaceae</taxon>
        <taxon>Streptomyces</taxon>
    </lineage>
</organism>
<reference evidence="3 4" key="1">
    <citation type="submission" date="2017-11" db="EMBL/GenBank/DDBJ databases">
        <title>Draft genome of actinobacteria isolated from guarana (Paullinia cupana (Mart.) Ducke.</title>
        <authorList>
            <person name="Siqueira K.A."/>
            <person name="Liotti R.G."/>
            <person name="Mendes T.A.O."/>
            <person name="Soares M.A."/>
        </authorList>
    </citation>
    <scope>NUCLEOTIDE SEQUENCE [LARGE SCALE GENOMIC DNA]</scope>
    <source>
        <strain evidence="3 4">193</strain>
    </source>
</reference>
<dbReference type="RefSeq" id="WP_121891643.1">
    <property type="nucleotide sequence ID" value="NZ_PENI01000015.1"/>
</dbReference>
<keyword evidence="1" id="KW-0812">Transmembrane</keyword>
<dbReference type="OrthoDB" id="3765294at2"/>
<dbReference type="InterPro" id="IPR010090">
    <property type="entry name" value="Phage_tape_meas"/>
</dbReference>
<keyword evidence="1" id="KW-0472">Membrane</keyword>
<evidence type="ECO:0000313" key="3">
    <source>
        <dbReference type="EMBL" id="RMB83644.1"/>
    </source>
</evidence>
<evidence type="ECO:0000256" key="1">
    <source>
        <dbReference type="SAM" id="Phobius"/>
    </source>
</evidence>
<dbReference type="EMBL" id="PENI01000015">
    <property type="protein sequence ID" value="RMB83644.1"/>
    <property type="molecule type" value="Genomic_DNA"/>
</dbReference>
<gene>
    <name evidence="3" type="ORF">CTZ28_23285</name>
</gene>